<dbReference type="PROSITE" id="PS51257">
    <property type="entry name" value="PROKAR_LIPOPROTEIN"/>
    <property type="match status" value="1"/>
</dbReference>
<name>H8FTN5_MAGML</name>
<evidence type="ECO:0008006" key="3">
    <source>
        <dbReference type="Google" id="ProtNLM"/>
    </source>
</evidence>
<sequence>MRAAALILPLLIVVGCGDVPQPFRHDGPNVALAPVAARSVLVRRIDESPRGAMLADAVVRRLLDSEIPATTRSGGGGGWTLISEAEEGATTTVLRWRLVRADDEIAADLTQTIPAEVWRTPTPRLIDGLAADLVEKAMPVLSGGPTAAPPTPPPAPTTVRLVPLSDLPGDGNAALSNALRKLLEKSGFKPVEGDGAADFVMRVQATVTAAAGGQETLTMVWIVAGADGAELGRISQQGALPKGRLAGPWGSLASDIAAGGIEGLAELVRAAKRK</sequence>
<dbReference type="Proteomes" id="UP000004169">
    <property type="component" value="Unassembled WGS sequence"/>
</dbReference>
<keyword evidence="2" id="KW-1185">Reference proteome</keyword>
<reference evidence="1 2" key="1">
    <citation type="journal article" date="2012" name="J. Bacteriol.">
        <title>Draft Genome Sequence of the Purple Photosynthetic Bacterium Phaeospirillum molischianum DSM120, a Particularly Versatile Bacterium.</title>
        <authorList>
            <person name="Duquesne K."/>
            <person name="Prima V."/>
            <person name="Ji B."/>
            <person name="Rouy Z."/>
            <person name="Medigue C."/>
            <person name="Talla E."/>
            <person name="Sturgis J.N."/>
        </authorList>
    </citation>
    <scope>NUCLEOTIDE SEQUENCE [LARGE SCALE GENOMIC DNA]</scope>
    <source>
        <strain evidence="2">DSM120</strain>
    </source>
</reference>
<dbReference type="EMBL" id="CAHP01000022">
    <property type="protein sequence ID" value="CCG41742.1"/>
    <property type="molecule type" value="Genomic_DNA"/>
</dbReference>
<dbReference type="STRING" id="1150626.PHAMO_290030"/>
<gene>
    <name evidence="1" type="ORF">PHAMO_290030</name>
</gene>
<proteinExistence type="predicted"/>
<evidence type="ECO:0000313" key="1">
    <source>
        <dbReference type="EMBL" id="CCG41742.1"/>
    </source>
</evidence>
<protein>
    <recommendedName>
        <fullName evidence="3">Lipoprotein</fullName>
    </recommendedName>
</protein>
<dbReference type="eggNOG" id="ENOG5032WQ2">
    <property type="taxonomic scope" value="Bacteria"/>
</dbReference>
<dbReference type="AlphaFoldDB" id="H8FTN5"/>
<evidence type="ECO:0000313" key="2">
    <source>
        <dbReference type="Proteomes" id="UP000004169"/>
    </source>
</evidence>
<accession>H8FTN5</accession>
<organism evidence="1 2">
    <name type="scientific">Magnetospirillum molischianum DSM 120</name>
    <dbReference type="NCBI Taxonomy" id="1150626"/>
    <lineage>
        <taxon>Bacteria</taxon>
        <taxon>Pseudomonadati</taxon>
        <taxon>Pseudomonadota</taxon>
        <taxon>Alphaproteobacteria</taxon>
        <taxon>Rhodospirillales</taxon>
        <taxon>Rhodospirillaceae</taxon>
        <taxon>Magnetospirillum</taxon>
    </lineage>
</organism>
<dbReference type="RefSeq" id="WP_002729097.1">
    <property type="nucleotide sequence ID" value="NZ_CAHP01000022.1"/>
</dbReference>
<comment type="caution">
    <text evidence="1">The sequence shown here is derived from an EMBL/GenBank/DDBJ whole genome shotgun (WGS) entry which is preliminary data.</text>
</comment>
<dbReference type="OrthoDB" id="7342198at2"/>